<reference evidence="5" key="1">
    <citation type="submission" date="2023-03" db="EMBL/GenBank/DDBJ databases">
        <title>Massive genome expansion in bonnet fungi (Mycena s.s.) driven by repeated elements and novel gene families across ecological guilds.</title>
        <authorList>
            <consortium name="Lawrence Berkeley National Laboratory"/>
            <person name="Harder C.B."/>
            <person name="Miyauchi S."/>
            <person name="Viragh M."/>
            <person name="Kuo A."/>
            <person name="Thoen E."/>
            <person name="Andreopoulos B."/>
            <person name="Lu D."/>
            <person name="Skrede I."/>
            <person name="Drula E."/>
            <person name="Henrissat B."/>
            <person name="Morin E."/>
            <person name="Kohler A."/>
            <person name="Barry K."/>
            <person name="LaButti K."/>
            <person name="Morin E."/>
            <person name="Salamov A."/>
            <person name="Lipzen A."/>
            <person name="Mereny Z."/>
            <person name="Hegedus B."/>
            <person name="Baldrian P."/>
            <person name="Stursova M."/>
            <person name="Weitz H."/>
            <person name="Taylor A."/>
            <person name="Grigoriev I.V."/>
            <person name="Nagy L.G."/>
            <person name="Martin F."/>
            <person name="Kauserud H."/>
        </authorList>
    </citation>
    <scope>NUCLEOTIDE SEQUENCE</scope>
    <source>
        <strain evidence="5">CBHHK188m</strain>
    </source>
</reference>
<dbReference type="GO" id="GO:0046872">
    <property type="term" value="F:metal ion binding"/>
    <property type="evidence" value="ECO:0007669"/>
    <property type="project" value="UniProtKB-KW"/>
</dbReference>
<feature type="domain" description="JmjC" evidence="4">
    <location>
        <begin position="340"/>
        <end position="510"/>
    </location>
</feature>
<comment type="subcellular location">
    <subcellularLocation>
        <location evidence="1">Nucleus</location>
    </subcellularLocation>
</comment>
<dbReference type="Gene3D" id="2.60.120.650">
    <property type="entry name" value="Cupin"/>
    <property type="match status" value="1"/>
</dbReference>
<dbReference type="PROSITE" id="PS51184">
    <property type="entry name" value="JMJC"/>
    <property type="match status" value="1"/>
</dbReference>
<dbReference type="GO" id="GO:0000118">
    <property type="term" value="C:histone deacetylase complex"/>
    <property type="evidence" value="ECO:0007669"/>
    <property type="project" value="TreeGrafter"/>
</dbReference>
<evidence type="ECO:0000259" key="4">
    <source>
        <dbReference type="PROSITE" id="PS51184"/>
    </source>
</evidence>
<keyword evidence="6" id="KW-1185">Reference proteome</keyword>
<dbReference type="GO" id="GO:0000785">
    <property type="term" value="C:chromatin"/>
    <property type="evidence" value="ECO:0007669"/>
    <property type="project" value="TreeGrafter"/>
</dbReference>
<name>A0AAD7JVA8_9AGAR</name>
<keyword evidence="3" id="KW-0539">Nucleus</keyword>
<dbReference type="Proteomes" id="UP001215280">
    <property type="component" value="Unassembled WGS sequence"/>
</dbReference>
<dbReference type="SMART" id="SM00558">
    <property type="entry name" value="JmjC"/>
    <property type="match status" value="1"/>
</dbReference>
<dbReference type="EMBL" id="JARJLG010000021">
    <property type="protein sequence ID" value="KAJ7771278.1"/>
    <property type="molecule type" value="Genomic_DNA"/>
</dbReference>
<dbReference type="PANTHER" id="PTHR12549">
    <property type="entry name" value="JMJC DOMAIN-CONTAINING HISTONE DEMETHYLATION PROTEIN"/>
    <property type="match status" value="1"/>
</dbReference>
<keyword evidence="2" id="KW-0479">Metal-binding</keyword>
<dbReference type="InterPro" id="IPR003347">
    <property type="entry name" value="JmjC_dom"/>
</dbReference>
<dbReference type="SUPFAM" id="SSF51197">
    <property type="entry name" value="Clavaminate synthase-like"/>
    <property type="match status" value="1"/>
</dbReference>
<protein>
    <submittedName>
        <fullName evidence="5">Clavaminate synthase-like protein</fullName>
    </submittedName>
</protein>
<evidence type="ECO:0000256" key="1">
    <source>
        <dbReference type="ARBA" id="ARBA00004123"/>
    </source>
</evidence>
<comment type="caution">
    <text evidence="5">The sequence shown here is derived from an EMBL/GenBank/DDBJ whole genome shotgun (WGS) entry which is preliminary data.</text>
</comment>
<dbReference type="PANTHER" id="PTHR12549:SF38">
    <property type="entry name" value="JMJC DOMAIN-CONTAINING HISTONE DEMETHYLASE 2, ISOFORM A"/>
    <property type="match status" value="1"/>
</dbReference>
<gene>
    <name evidence="5" type="ORF">DFH07DRAFT_734695</name>
</gene>
<feature type="non-terminal residue" evidence="5">
    <location>
        <position position="1"/>
    </location>
</feature>
<dbReference type="InterPro" id="IPR045109">
    <property type="entry name" value="LSDs-like"/>
</dbReference>
<proteinExistence type="predicted"/>
<evidence type="ECO:0000313" key="6">
    <source>
        <dbReference type="Proteomes" id="UP001215280"/>
    </source>
</evidence>
<dbReference type="GO" id="GO:0032454">
    <property type="term" value="F:histone H3K9 demethylase activity"/>
    <property type="evidence" value="ECO:0007669"/>
    <property type="project" value="InterPro"/>
</dbReference>
<dbReference type="GO" id="GO:0003712">
    <property type="term" value="F:transcription coregulator activity"/>
    <property type="evidence" value="ECO:0007669"/>
    <property type="project" value="TreeGrafter"/>
</dbReference>
<accession>A0AAD7JVA8</accession>
<sequence>ERQLQPCTSHKHAPQCITCLYSQSSDTCRFQEIRFFCQNKDGKIIGFFFQEDRDPETLSIDWPENWNVTLSATHIQELKKTAVGALLPILRAELAHITNCDFIPIYRPRETQVRATCDGCMTSIFVCSWMCRCCCQEVCNECFEDLKELVSERPGDTSHDTIDDFVPVTRFTKSELENTVQDMCVLLGHESVGDSGLPTALINSEVMYSHGEAETSTMEPPSHEIRRFSAEDLTEDIFRPLWAKGDPLLVTDVGARFKVPWNPCYFIDTYGSQRCEVIECQQGRTRDTTVREFFEQFGSNHEREECWKLKDWPPSSDFEMEFPQLFQDFNAAVPMPNYVRRDGVLNLASHFPLNTIVPDLGPKMYNAYANLTDRDSKGTTQLHMDMSDALNIMTYASLDSENKDGRAVWDLFRAQDSNKIRRFLRAKFPKNSGDPIHGQEVYLDDNARRDLWTEHGVKSYRVYQTPGDAIFIPAGCVHQVRNLSDCIKVAIDFVSPENIKQCEKLTQEFRQENTRIPWKEDVLQLRTMMWFAWLSCCRQEKLAASRK</sequence>
<evidence type="ECO:0000256" key="2">
    <source>
        <dbReference type="ARBA" id="ARBA00022723"/>
    </source>
</evidence>
<evidence type="ECO:0000256" key="3">
    <source>
        <dbReference type="ARBA" id="ARBA00023242"/>
    </source>
</evidence>
<dbReference type="AlphaFoldDB" id="A0AAD7JVA8"/>
<dbReference type="GO" id="GO:0006357">
    <property type="term" value="P:regulation of transcription by RNA polymerase II"/>
    <property type="evidence" value="ECO:0007669"/>
    <property type="project" value="TreeGrafter"/>
</dbReference>
<evidence type="ECO:0000313" key="5">
    <source>
        <dbReference type="EMBL" id="KAJ7771278.1"/>
    </source>
</evidence>
<dbReference type="GO" id="GO:0031490">
    <property type="term" value="F:chromatin DNA binding"/>
    <property type="evidence" value="ECO:0007669"/>
    <property type="project" value="TreeGrafter"/>
</dbReference>
<dbReference type="Pfam" id="PF02373">
    <property type="entry name" value="JmjC"/>
    <property type="match status" value="1"/>
</dbReference>
<organism evidence="5 6">
    <name type="scientific">Mycena maculata</name>
    <dbReference type="NCBI Taxonomy" id="230809"/>
    <lineage>
        <taxon>Eukaryota</taxon>
        <taxon>Fungi</taxon>
        <taxon>Dikarya</taxon>
        <taxon>Basidiomycota</taxon>
        <taxon>Agaricomycotina</taxon>
        <taxon>Agaricomycetes</taxon>
        <taxon>Agaricomycetidae</taxon>
        <taxon>Agaricales</taxon>
        <taxon>Marasmiineae</taxon>
        <taxon>Mycenaceae</taxon>
        <taxon>Mycena</taxon>
    </lineage>
</organism>